<keyword evidence="4 7" id="KW-1133">Transmembrane helix</keyword>
<feature type="transmembrane region" description="Helical" evidence="7">
    <location>
        <begin position="266"/>
        <end position="285"/>
    </location>
</feature>
<evidence type="ECO:0000313" key="9">
    <source>
        <dbReference type="Proteomes" id="UP001595867"/>
    </source>
</evidence>
<sequence length="286" mass="29111">MSGAFLAGVVAGYGIAVPVGAIGVLIAGLSARTSLRIGAAAGMGAATADGIYALVAVVGGAAVAGIIAPVETPLRWLGAVALLVIAGWTTWGAVRRPVVTAREKQQKAAREKRQKAAREKRQKAAREQQPEAAREQQPEAAREQQPEAAREQQPEAAREQRPGTAREKRLAAAGERPAAAGGGRSSAVRDGRPATALRAYTGVLALTLLNPATVIYFAALVLGSGGAGGGVWFVTGAFLASASWQLLIAGGGSLIGRVLTSDRGRLITTLVSSAVIASLAVSLLIT</sequence>
<dbReference type="PANTHER" id="PTHR30086">
    <property type="entry name" value="ARGININE EXPORTER PROTEIN ARGO"/>
    <property type="match status" value="1"/>
</dbReference>
<gene>
    <name evidence="8" type="ORF">ACFO0C_05455</name>
</gene>
<dbReference type="Pfam" id="PF01810">
    <property type="entry name" value="LysE"/>
    <property type="match status" value="1"/>
</dbReference>
<accession>A0ABV8IK00</accession>
<feature type="transmembrane region" description="Helical" evidence="7">
    <location>
        <begin position="231"/>
        <end position="254"/>
    </location>
</feature>
<organism evidence="8 9">
    <name type="scientific">Actinoplanes subglobosus</name>
    <dbReference type="NCBI Taxonomy" id="1547892"/>
    <lineage>
        <taxon>Bacteria</taxon>
        <taxon>Bacillati</taxon>
        <taxon>Actinomycetota</taxon>
        <taxon>Actinomycetes</taxon>
        <taxon>Micromonosporales</taxon>
        <taxon>Micromonosporaceae</taxon>
        <taxon>Actinoplanes</taxon>
    </lineage>
</organism>
<comment type="subcellular location">
    <subcellularLocation>
        <location evidence="1">Cell membrane</location>
        <topology evidence="1">Multi-pass membrane protein</topology>
    </subcellularLocation>
</comment>
<evidence type="ECO:0000256" key="1">
    <source>
        <dbReference type="ARBA" id="ARBA00004651"/>
    </source>
</evidence>
<keyword evidence="3 7" id="KW-0812">Transmembrane</keyword>
<evidence type="ECO:0000256" key="5">
    <source>
        <dbReference type="ARBA" id="ARBA00023136"/>
    </source>
</evidence>
<evidence type="ECO:0000256" key="7">
    <source>
        <dbReference type="SAM" id="Phobius"/>
    </source>
</evidence>
<evidence type="ECO:0000256" key="3">
    <source>
        <dbReference type="ARBA" id="ARBA00022692"/>
    </source>
</evidence>
<evidence type="ECO:0000256" key="6">
    <source>
        <dbReference type="SAM" id="MobiDB-lite"/>
    </source>
</evidence>
<feature type="transmembrane region" description="Helical" evidence="7">
    <location>
        <begin position="50"/>
        <end position="70"/>
    </location>
</feature>
<feature type="transmembrane region" description="Helical" evidence="7">
    <location>
        <begin position="6"/>
        <end position="29"/>
    </location>
</feature>
<dbReference type="PANTHER" id="PTHR30086:SF20">
    <property type="entry name" value="ARGININE EXPORTER PROTEIN ARGO-RELATED"/>
    <property type="match status" value="1"/>
</dbReference>
<evidence type="ECO:0000256" key="4">
    <source>
        <dbReference type="ARBA" id="ARBA00022989"/>
    </source>
</evidence>
<keyword evidence="2" id="KW-1003">Cell membrane</keyword>
<keyword evidence="9" id="KW-1185">Reference proteome</keyword>
<feature type="compositionally biased region" description="Basic and acidic residues" evidence="6">
    <location>
        <begin position="104"/>
        <end position="170"/>
    </location>
</feature>
<dbReference type="InterPro" id="IPR001123">
    <property type="entry name" value="LeuE-type"/>
</dbReference>
<comment type="caution">
    <text evidence="8">The sequence shown here is derived from an EMBL/GenBank/DDBJ whole genome shotgun (WGS) entry which is preliminary data.</text>
</comment>
<evidence type="ECO:0000256" key="2">
    <source>
        <dbReference type="ARBA" id="ARBA00022475"/>
    </source>
</evidence>
<feature type="transmembrane region" description="Helical" evidence="7">
    <location>
        <begin position="76"/>
        <end position="94"/>
    </location>
</feature>
<name>A0ABV8IK00_9ACTN</name>
<dbReference type="RefSeq" id="WP_378065396.1">
    <property type="nucleotide sequence ID" value="NZ_JBHSBL010000005.1"/>
</dbReference>
<feature type="region of interest" description="Disordered" evidence="6">
    <location>
        <begin position="104"/>
        <end position="189"/>
    </location>
</feature>
<reference evidence="9" key="1">
    <citation type="journal article" date="2019" name="Int. J. Syst. Evol. Microbiol.">
        <title>The Global Catalogue of Microorganisms (GCM) 10K type strain sequencing project: providing services to taxonomists for standard genome sequencing and annotation.</title>
        <authorList>
            <consortium name="The Broad Institute Genomics Platform"/>
            <consortium name="The Broad Institute Genome Sequencing Center for Infectious Disease"/>
            <person name="Wu L."/>
            <person name="Ma J."/>
        </authorList>
    </citation>
    <scope>NUCLEOTIDE SEQUENCE [LARGE SCALE GENOMIC DNA]</scope>
    <source>
        <strain evidence="9">TBRC 5832</strain>
    </source>
</reference>
<dbReference type="EMBL" id="JBHSBL010000005">
    <property type="protein sequence ID" value="MFC4064367.1"/>
    <property type="molecule type" value="Genomic_DNA"/>
</dbReference>
<keyword evidence="5 7" id="KW-0472">Membrane</keyword>
<dbReference type="Proteomes" id="UP001595867">
    <property type="component" value="Unassembled WGS sequence"/>
</dbReference>
<feature type="transmembrane region" description="Helical" evidence="7">
    <location>
        <begin position="199"/>
        <end position="219"/>
    </location>
</feature>
<proteinExistence type="predicted"/>
<evidence type="ECO:0000313" key="8">
    <source>
        <dbReference type="EMBL" id="MFC4064367.1"/>
    </source>
</evidence>
<protein>
    <submittedName>
        <fullName evidence="8">LysE family transporter</fullName>
    </submittedName>
</protein>